<accession>A0A2Z4QKN5</accession>
<dbReference type="EMBL" id="MF444281">
    <property type="protein sequence ID" value="AWY11032.1"/>
    <property type="molecule type" value="Viral_cRNA"/>
</dbReference>
<proteinExistence type="predicted"/>
<protein>
    <submittedName>
        <fullName evidence="1">Gp5</fullName>
    </submittedName>
</protein>
<sequence length="160" mass="17536">MSPSYKEKLSLAETKLRMLIEGGVLESLEKAKIAFVHATVQAKTQSLLNRIRDAAEIHSLQVPSETPQLPFEAEWMTVSSQAIKAIETAELLVAQLSDKLASEKAKSRPLRSGGSLDTILKQIQMIEDSANSPPSIDCLDDSHLSAMGDTFKTLNQETQK</sequence>
<reference evidence="1" key="1">
    <citation type="journal article" date="2018" name="Front. Microbiol.">
        <title>Virome Characterization of a Collection of Sclerotinia sclerotiorum from Australia.</title>
        <authorList>
            <person name="Mu F."/>
            <person name="Xie J."/>
            <person name="Cheng S."/>
            <person name="You M.P."/>
            <person name="Barbetti M.J."/>
            <person name="Jia J."/>
            <person name="Wang Q."/>
            <person name="Cheng J."/>
            <person name="Fu Y."/>
            <person name="Chen T."/>
            <person name="Jiang D."/>
        </authorList>
    </citation>
    <scope>NUCLEOTIDE SEQUENCE</scope>
    <source>
        <strain evidence="1">SsNSRV4-A</strain>
    </source>
</reference>
<organism evidence="1">
    <name type="scientific">Sclerotinia sclerotiorum negative-stranded RNA virus 4A</name>
    <dbReference type="NCBI Taxonomy" id="3071285"/>
    <lineage>
        <taxon>Viruses</taxon>
        <taxon>Riboviria</taxon>
        <taxon>Orthornavirae</taxon>
        <taxon>Negarnaviricota</taxon>
        <taxon>Haploviricotina</taxon>
        <taxon>Monjiviricetes</taxon>
        <taxon>Mononegavirales</taxon>
        <taxon>Mymonaviridae</taxon>
        <taxon>Botrytimonavirus</taxon>
        <taxon>Botrytimonavirus sclerotiniae</taxon>
    </lineage>
</organism>
<evidence type="ECO:0000313" key="1">
    <source>
        <dbReference type="EMBL" id="AWY11032.1"/>
    </source>
</evidence>
<name>A0A2Z4QKN5_9MONO</name>